<reference evidence="1 2" key="1">
    <citation type="submission" date="2015-08" db="EMBL/GenBank/DDBJ databases">
        <title>Next Generation Sequencing and Analysis of the Genome of Puccinia sorghi L Schw, the Causal Agent of Maize Common Rust.</title>
        <authorList>
            <person name="Rochi L."/>
            <person name="Burguener G."/>
            <person name="Darino M."/>
            <person name="Turjanski A."/>
            <person name="Kreff E."/>
            <person name="Dieguez M.J."/>
            <person name="Sacco F."/>
        </authorList>
    </citation>
    <scope>NUCLEOTIDE SEQUENCE [LARGE SCALE GENOMIC DNA]</scope>
    <source>
        <strain evidence="1 2">RO10H11247</strain>
    </source>
</reference>
<accession>A0A0L6USL6</accession>
<keyword evidence="2" id="KW-1185">Reference proteome</keyword>
<comment type="caution">
    <text evidence="1">The sequence shown here is derived from an EMBL/GenBank/DDBJ whole genome shotgun (WGS) entry which is preliminary data.</text>
</comment>
<gene>
    <name evidence="1" type="ORF">VP01_3911g4</name>
</gene>
<evidence type="ECO:0000313" key="2">
    <source>
        <dbReference type="Proteomes" id="UP000037035"/>
    </source>
</evidence>
<sequence>MILNQEDGDSALLQHTLERDGVLIIIKENIYVLTADLGGNIVLFNEEYSSVTMLILSFIQLHHHQKCSSVSLRIFCLVVFHLGKQDLQRGFDPDLQKVDCYALHHFQLTINMKEGLKKIKGNRNPKNGINMVINVVLIWRLQGFTKTSLAWERFD</sequence>
<dbReference type="EMBL" id="LAVV01008959">
    <property type="protein sequence ID" value="KNZ51538.1"/>
    <property type="molecule type" value="Genomic_DNA"/>
</dbReference>
<organism evidence="1 2">
    <name type="scientific">Puccinia sorghi</name>
    <dbReference type="NCBI Taxonomy" id="27349"/>
    <lineage>
        <taxon>Eukaryota</taxon>
        <taxon>Fungi</taxon>
        <taxon>Dikarya</taxon>
        <taxon>Basidiomycota</taxon>
        <taxon>Pucciniomycotina</taxon>
        <taxon>Pucciniomycetes</taxon>
        <taxon>Pucciniales</taxon>
        <taxon>Pucciniaceae</taxon>
        <taxon>Puccinia</taxon>
    </lineage>
</organism>
<dbReference type="Proteomes" id="UP000037035">
    <property type="component" value="Unassembled WGS sequence"/>
</dbReference>
<dbReference type="AlphaFoldDB" id="A0A0L6USL6"/>
<proteinExistence type="predicted"/>
<protein>
    <submittedName>
        <fullName evidence="1">Uncharacterized protein</fullName>
    </submittedName>
</protein>
<name>A0A0L6USL6_9BASI</name>
<dbReference type="VEuPathDB" id="FungiDB:VP01_3911g4"/>
<dbReference type="STRING" id="27349.A0A0L6USL6"/>
<evidence type="ECO:0000313" key="1">
    <source>
        <dbReference type="EMBL" id="KNZ51538.1"/>
    </source>
</evidence>
<dbReference type="OrthoDB" id="1298661at2759"/>